<keyword evidence="1 2" id="KW-0238">DNA-binding</keyword>
<comment type="caution">
    <text evidence="4">The sequence shown here is derived from an EMBL/GenBank/DDBJ whole genome shotgun (WGS) entry which is preliminary data.</text>
</comment>
<dbReference type="InterPro" id="IPR009057">
    <property type="entry name" value="Homeodomain-like_sf"/>
</dbReference>
<dbReference type="PROSITE" id="PS50977">
    <property type="entry name" value="HTH_TETR_2"/>
    <property type="match status" value="1"/>
</dbReference>
<feature type="domain" description="HTH tetR-type" evidence="3">
    <location>
        <begin position="18"/>
        <end position="78"/>
    </location>
</feature>
<dbReference type="PANTHER" id="PTHR30055">
    <property type="entry name" value="HTH-TYPE TRANSCRIPTIONAL REGULATOR RUTR"/>
    <property type="match status" value="1"/>
</dbReference>
<evidence type="ECO:0000259" key="3">
    <source>
        <dbReference type="PROSITE" id="PS50977"/>
    </source>
</evidence>
<protein>
    <submittedName>
        <fullName evidence="4">TetR/AcrR family transcriptional regulator</fullName>
    </submittedName>
</protein>
<dbReference type="InterPro" id="IPR036271">
    <property type="entry name" value="Tet_transcr_reg_TetR-rel_C_sf"/>
</dbReference>
<dbReference type="PRINTS" id="PR00455">
    <property type="entry name" value="HTHTETR"/>
</dbReference>
<dbReference type="InterPro" id="IPR050109">
    <property type="entry name" value="HTH-type_TetR-like_transc_reg"/>
</dbReference>
<evidence type="ECO:0000256" key="1">
    <source>
        <dbReference type="ARBA" id="ARBA00023125"/>
    </source>
</evidence>
<dbReference type="EMBL" id="JBDXSU010000005">
    <property type="protein sequence ID" value="MFB5190370.1"/>
    <property type="molecule type" value="Genomic_DNA"/>
</dbReference>
<dbReference type="Pfam" id="PF08359">
    <property type="entry name" value="TetR_C_4"/>
    <property type="match status" value="1"/>
</dbReference>
<reference evidence="4 5" key="1">
    <citation type="journal article" date="2024" name="Int. J. Mol. Sci.">
        <title>Exploration of Alicyclobacillus spp. Genome in Search of Antibiotic Resistance.</title>
        <authorList>
            <person name="Bucka-Kolendo J."/>
            <person name="Kiousi D.E."/>
            <person name="Dekowska A."/>
            <person name="Mikolajczuk-Szczyrba A."/>
            <person name="Karadedos D.M."/>
            <person name="Michael P."/>
            <person name="Galanis A."/>
            <person name="Sokolowska B."/>
        </authorList>
    </citation>
    <scope>NUCLEOTIDE SEQUENCE [LARGE SCALE GENOMIC DNA]</scope>
    <source>
        <strain evidence="4 5">KKP 3000</strain>
    </source>
</reference>
<sequence>MSIHSFAGGMDIGARRDNGKHNAILQAAIQVIAGSGYHNAQISRIAREAGVADGTVYLYFKNKEDLLLSILRKAIGEVVAQLEEALARERDAASKLRRVVEVYFGDLGSDPALAMVTQVHLRQVDAELRRQVGDIMKPFYNLLDGVIDQGVYEGVFNRAVSHRVARRMIFGTMDETVTAWVLTGSKYDLAALAPDIVRVLLYGISAREQVEEEA</sequence>
<proteinExistence type="predicted"/>
<dbReference type="PANTHER" id="PTHR30055:SF195">
    <property type="entry name" value="FATTY ACID METABOLISM REGULATOR PROTEIN"/>
    <property type="match status" value="1"/>
</dbReference>
<dbReference type="InterPro" id="IPR001647">
    <property type="entry name" value="HTH_TetR"/>
</dbReference>
<gene>
    <name evidence="4" type="ORF">KKP3000_003816</name>
</gene>
<dbReference type="InterPro" id="IPR013570">
    <property type="entry name" value="Tscrpt_reg_YsiA_C"/>
</dbReference>
<dbReference type="SUPFAM" id="SSF48498">
    <property type="entry name" value="Tetracyclin repressor-like, C-terminal domain"/>
    <property type="match status" value="1"/>
</dbReference>
<evidence type="ECO:0000313" key="4">
    <source>
        <dbReference type="EMBL" id="MFB5190370.1"/>
    </source>
</evidence>
<organism evidence="4 5">
    <name type="scientific">Alicyclobacillus fastidiosus</name>
    <dbReference type="NCBI Taxonomy" id="392011"/>
    <lineage>
        <taxon>Bacteria</taxon>
        <taxon>Bacillati</taxon>
        <taxon>Bacillota</taxon>
        <taxon>Bacilli</taxon>
        <taxon>Bacillales</taxon>
        <taxon>Alicyclobacillaceae</taxon>
        <taxon>Alicyclobacillus</taxon>
    </lineage>
</organism>
<name>A0ABV5ADR6_9BACL</name>
<dbReference type="Proteomes" id="UP001579974">
    <property type="component" value="Unassembled WGS sequence"/>
</dbReference>
<feature type="DNA-binding region" description="H-T-H motif" evidence="2">
    <location>
        <begin position="41"/>
        <end position="60"/>
    </location>
</feature>
<evidence type="ECO:0000313" key="5">
    <source>
        <dbReference type="Proteomes" id="UP001579974"/>
    </source>
</evidence>
<dbReference type="Pfam" id="PF00440">
    <property type="entry name" value="TetR_N"/>
    <property type="match status" value="1"/>
</dbReference>
<dbReference type="SUPFAM" id="SSF46689">
    <property type="entry name" value="Homeodomain-like"/>
    <property type="match status" value="1"/>
</dbReference>
<keyword evidence="5" id="KW-1185">Reference proteome</keyword>
<accession>A0ABV5ADR6</accession>
<dbReference type="Gene3D" id="1.10.357.10">
    <property type="entry name" value="Tetracycline Repressor, domain 2"/>
    <property type="match status" value="1"/>
</dbReference>
<evidence type="ECO:0000256" key="2">
    <source>
        <dbReference type="PROSITE-ProRule" id="PRU00335"/>
    </source>
</evidence>
<dbReference type="Gene3D" id="1.10.10.60">
    <property type="entry name" value="Homeodomain-like"/>
    <property type="match status" value="1"/>
</dbReference>